<keyword evidence="5" id="KW-1185">Reference proteome</keyword>
<evidence type="ECO:0000313" key="4">
    <source>
        <dbReference type="EMBL" id="KAF2871685.1"/>
    </source>
</evidence>
<evidence type="ECO:0000259" key="3">
    <source>
        <dbReference type="Pfam" id="PF22799"/>
    </source>
</evidence>
<reference evidence="4 5" key="1">
    <citation type="submission" date="2020-01" db="EMBL/GenBank/DDBJ databases">
        <authorList>
            <consortium name="DOE Joint Genome Institute"/>
            <person name="Haridas S."/>
            <person name="Albert R."/>
            <person name="Binder M."/>
            <person name="Bloem J."/>
            <person name="Labutti K."/>
            <person name="Salamov A."/>
            <person name="Andreopoulos B."/>
            <person name="Baker S.E."/>
            <person name="Barry K."/>
            <person name="Bills G."/>
            <person name="Bluhm B.H."/>
            <person name="Cannon C."/>
            <person name="Castanera R."/>
            <person name="Culley D.E."/>
            <person name="Daum C."/>
            <person name="Ezra D."/>
            <person name="Gonzalez J.B."/>
            <person name="Henrissat B."/>
            <person name="Kuo A."/>
            <person name="Liang C."/>
            <person name="Lipzen A."/>
            <person name="Lutzoni F."/>
            <person name="Magnuson J."/>
            <person name="Mondo S."/>
            <person name="Nolan M."/>
            <person name="Ohm R."/>
            <person name="Pangilinan J."/>
            <person name="Park H.-J.H."/>
            <person name="Ramirez L."/>
            <person name="Alfaro M."/>
            <person name="Sun H."/>
            <person name="Tritt A."/>
            <person name="Yoshinaga Y."/>
            <person name="Zwiers L.-H.L."/>
            <person name="Turgeon B.G."/>
            <person name="Goodwin S.B."/>
            <person name="Spatafora J.W."/>
            <person name="Crous P.W."/>
            <person name="Grigoriev I.V."/>
        </authorList>
    </citation>
    <scope>NUCLEOTIDE SEQUENCE [LARGE SCALE GENOMIC DNA]</scope>
    <source>
        <strain evidence="4 5">CBS 611.86</strain>
    </source>
</reference>
<name>A0A7C8MP47_9PLEO</name>
<sequence>MMRASFMIQTVLASATAMIMPPPSLSILPRDTSCAFTLTGHGPSSANGTIGQLSDGQNRIGGGRPIGKYTLQDGGVIVDKNGRGCILTPPTTQFQCDDGASPTPGFDISCGNELTYNGSSVFHACPVNDYGEWNVYVLPAPNQKKCVEITLTANGNCAPNCMGHGPVQPSATAHASWSTVIVPPAHTSSSAAIVPPSAHASTSAAIVPPPAHASTSAAIVPPPAHASTSAATVSPPAHASSSAATVSPPAHTSSSAGTVLSPAHASSSAATVLPPAHANSSAATVSHPAHTSSSAATVSLPAHTLSSVVTVTVWVSVSITTVTVPLPAHASPSVATICSNHGKGNGSCPHVTVTATHTAYLCNGKCSSAKGNGTHPTTLLPVPSPSMTRCDSEDGDDCKSAPTAYPTDLWCFRDVEDGR</sequence>
<comment type="caution">
    <text evidence="4">The sequence shown here is derived from an EMBL/GenBank/DDBJ whole genome shotgun (WGS) entry which is preliminary data.</text>
</comment>
<feature type="signal peptide" evidence="2">
    <location>
        <begin position="1"/>
        <end position="26"/>
    </location>
</feature>
<evidence type="ECO:0000313" key="5">
    <source>
        <dbReference type="Proteomes" id="UP000481861"/>
    </source>
</evidence>
<feature type="compositionally biased region" description="Low complexity" evidence="1">
    <location>
        <begin position="225"/>
        <end position="256"/>
    </location>
</feature>
<evidence type="ECO:0000256" key="1">
    <source>
        <dbReference type="SAM" id="MobiDB-lite"/>
    </source>
</evidence>
<feature type="region of interest" description="Disordered" evidence="1">
    <location>
        <begin position="268"/>
        <end position="287"/>
    </location>
</feature>
<feature type="chain" id="PRO_5028838728" description="Cell wall mannoprotein PIR1-like C-terminal domain-containing protein" evidence="2">
    <location>
        <begin position="27"/>
        <end position="419"/>
    </location>
</feature>
<keyword evidence="2" id="KW-0732">Signal</keyword>
<dbReference type="EMBL" id="JAADJZ010000011">
    <property type="protein sequence ID" value="KAF2871685.1"/>
    <property type="molecule type" value="Genomic_DNA"/>
</dbReference>
<dbReference type="OrthoDB" id="4657524at2759"/>
<evidence type="ECO:0000256" key="2">
    <source>
        <dbReference type="SAM" id="SignalP"/>
    </source>
</evidence>
<dbReference type="PANTHER" id="PTHR39613">
    <property type="entry name" value="ANCHORED CELL WALL PROTEIN, PUTATIVE (AFU_ORTHOLOGUE AFUA_4G08960)-RELATED"/>
    <property type="match status" value="1"/>
</dbReference>
<dbReference type="Pfam" id="PF22799">
    <property type="entry name" value="PIR1-like_C"/>
    <property type="match status" value="1"/>
</dbReference>
<dbReference type="Proteomes" id="UP000481861">
    <property type="component" value="Unassembled WGS sequence"/>
</dbReference>
<accession>A0A7C8MP47</accession>
<organism evidence="4 5">
    <name type="scientific">Massariosphaeria phaeospora</name>
    <dbReference type="NCBI Taxonomy" id="100035"/>
    <lineage>
        <taxon>Eukaryota</taxon>
        <taxon>Fungi</taxon>
        <taxon>Dikarya</taxon>
        <taxon>Ascomycota</taxon>
        <taxon>Pezizomycotina</taxon>
        <taxon>Dothideomycetes</taxon>
        <taxon>Pleosporomycetidae</taxon>
        <taxon>Pleosporales</taxon>
        <taxon>Pleosporales incertae sedis</taxon>
        <taxon>Massariosphaeria</taxon>
    </lineage>
</organism>
<feature type="domain" description="Cell wall mannoprotein PIR1-like C-terminal" evidence="3">
    <location>
        <begin position="75"/>
        <end position="149"/>
    </location>
</feature>
<gene>
    <name evidence="4" type="ORF">BDV95DRAFT_607103</name>
</gene>
<dbReference type="InterPro" id="IPR054508">
    <property type="entry name" value="PIR1-like_C"/>
</dbReference>
<dbReference type="PANTHER" id="PTHR39613:SF1">
    <property type="entry name" value="ANCHORED CELL WALL PROTEIN, PUTATIVE (AFU_ORTHOLOGUE AFUA_4G08960)-RELATED"/>
    <property type="match status" value="1"/>
</dbReference>
<protein>
    <recommendedName>
        <fullName evidence="3">Cell wall mannoprotein PIR1-like C-terminal domain-containing protein</fullName>
    </recommendedName>
</protein>
<proteinExistence type="predicted"/>
<feature type="region of interest" description="Disordered" evidence="1">
    <location>
        <begin position="202"/>
        <end position="261"/>
    </location>
</feature>
<dbReference type="AlphaFoldDB" id="A0A7C8MP47"/>